<sequence>MGHPVAPLPLLLLLLLLHPVTPTTPAAPAAPCFPALPAASAELDLANRSRQCAELDWGPFQQKSRLWLSHNGIGALSPSSRIGPELLELDLSHNRLRELPPAFLSRARHLRHLQLQHNQLRQLPAGFFANATALQILRLEGNPLPAVPPTAFQASLQLLAVPCRCDVVGTILAPCTCSGCAAPQCHCLTTHHSFVNVTDFHRQQCRHNVGLVAGLAGAAAGVAVLVLGTAAVCYWRRKAATGAASVGWGKWEPAGAHGQPRYISRAMETGTTDATAALDYENVFVNPCTVPAATPGWMPRWQEEQHR</sequence>
<dbReference type="SUPFAM" id="SSF52058">
    <property type="entry name" value="L domain-like"/>
    <property type="match status" value="1"/>
</dbReference>
<evidence type="ECO:0000256" key="2">
    <source>
        <dbReference type="ARBA" id="ARBA00022737"/>
    </source>
</evidence>
<evidence type="ECO:0000313" key="5">
    <source>
        <dbReference type="Ensembl" id="ENSFTIP00000008782.1"/>
    </source>
</evidence>
<evidence type="ECO:0000313" key="6">
    <source>
        <dbReference type="Proteomes" id="UP000694562"/>
    </source>
</evidence>
<keyword evidence="1" id="KW-0433">Leucine-rich repeat</keyword>
<protein>
    <submittedName>
        <fullName evidence="5">Uncharacterized protein</fullName>
    </submittedName>
</protein>
<feature type="chain" id="PRO_5034326393" evidence="4">
    <location>
        <begin position="23"/>
        <end position="307"/>
    </location>
</feature>
<dbReference type="PANTHER" id="PTHR20878:SF0">
    <property type="entry name" value="LEUCINE-RICH REPEAT-CONTAINING PROTEIN 25"/>
    <property type="match status" value="1"/>
</dbReference>
<evidence type="ECO:0000256" key="4">
    <source>
        <dbReference type="SAM" id="SignalP"/>
    </source>
</evidence>
<dbReference type="InterPro" id="IPR003591">
    <property type="entry name" value="Leu-rich_rpt_typical-subtyp"/>
</dbReference>
<keyword evidence="4" id="KW-0732">Signal</keyword>
<dbReference type="PANTHER" id="PTHR20878">
    <property type="entry name" value="LEUCINE-RICH REPEAT CONTAINING PROTEIN 25"/>
    <property type="match status" value="1"/>
</dbReference>
<dbReference type="Pfam" id="PF13855">
    <property type="entry name" value="LRR_8"/>
    <property type="match status" value="1"/>
</dbReference>
<feature type="signal peptide" evidence="4">
    <location>
        <begin position="1"/>
        <end position="22"/>
    </location>
</feature>
<keyword evidence="6" id="KW-1185">Reference proteome</keyword>
<dbReference type="InterPro" id="IPR001611">
    <property type="entry name" value="Leu-rich_rpt"/>
</dbReference>
<dbReference type="Proteomes" id="UP000694562">
    <property type="component" value="Unplaced"/>
</dbReference>
<keyword evidence="2" id="KW-0677">Repeat</keyword>
<evidence type="ECO:0000256" key="1">
    <source>
        <dbReference type="ARBA" id="ARBA00022614"/>
    </source>
</evidence>
<dbReference type="OrthoDB" id="8400687at2759"/>
<reference evidence="5" key="2">
    <citation type="submission" date="2025-09" db="UniProtKB">
        <authorList>
            <consortium name="Ensembl"/>
        </authorList>
    </citation>
    <scope>IDENTIFICATION</scope>
</reference>
<dbReference type="PROSITE" id="PS51450">
    <property type="entry name" value="LRR"/>
    <property type="match status" value="2"/>
</dbReference>
<dbReference type="Ensembl" id="ENSFTIT00000009170.1">
    <property type="protein sequence ID" value="ENSFTIP00000008782.1"/>
    <property type="gene ID" value="ENSFTIG00000005952.1"/>
</dbReference>
<dbReference type="OMA" id="WHNVSAF"/>
<organism evidence="5 6">
    <name type="scientific">Falco tinnunculus</name>
    <name type="common">Common kestrel</name>
    <dbReference type="NCBI Taxonomy" id="100819"/>
    <lineage>
        <taxon>Eukaryota</taxon>
        <taxon>Metazoa</taxon>
        <taxon>Chordata</taxon>
        <taxon>Craniata</taxon>
        <taxon>Vertebrata</taxon>
        <taxon>Euteleostomi</taxon>
        <taxon>Archelosauria</taxon>
        <taxon>Archosauria</taxon>
        <taxon>Dinosauria</taxon>
        <taxon>Saurischia</taxon>
        <taxon>Theropoda</taxon>
        <taxon>Coelurosauria</taxon>
        <taxon>Aves</taxon>
        <taxon>Neognathae</taxon>
        <taxon>Neoaves</taxon>
        <taxon>Telluraves</taxon>
        <taxon>Australaves</taxon>
        <taxon>Falconiformes</taxon>
        <taxon>Falconidae</taxon>
        <taxon>Falco</taxon>
    </lineage>
</organism>
<dbReference type="SMART" id="SM00369">
    <property type="entry name" value="LRR_TYP"/>
    <property type="match status" value="3"/>
</dbReference>
<feature type="transmembrane region" description="Helical" evidence="3">
    <location>
        <begin position="211"/>
        <end position="235"/>
    </location>
</feature>
<dbReference type="Gene3D" id="3.80.10.10">
    <property type="entry name" value="Ribonuclease Inhibitor"/>
    <property type="match status" value="1"/>
</dbReference>
<name>A0A8C4U6W9_FALTI</name>
<keyword evidence="3" id="KW-1133">Transmembrane helix</keyword>
<dbReference type="InterPro" id="IPR032675">
    <property type="entry name" value="LRR_dom_sf"/>
</dbReference>
<reference evidence="5" key="1">
    <citation type="submission" date="2025-08" db="UniProtKB">
        <authorList>
            <consortium name="Ensembl"/>
        </authorList>
    </citation>
    <scope>IDENTIFICATION</scope>
</reference>
<dbReference type="InterPro" id="IPR039243">
    <property type="entry name" value="LRRC25"/>
</dbReference>
<keyword evidence="3" id="KW-0812">Transmembrane</keyword>
<evidence type="ECO:0000256" key="3">
    <source>
        <dbReference type="SAM" id="Phobius"/>
    </source>
</evidence>
<accession>A0A8C4U6W9</accession>
<proteinExistence type="predicted"/>
<dbReference type="AlphaFoldDB" id="A0A8C4U6W9"/>
<keyword evidence="3" id="KW-0472">Membrane</keyword>